<dbReference type="Pfam" id="PF20220">
    <property type="entry name" value="ABC_toxin_N"/>
    <property type="match status" value="1"/>
</dbReference>
<accession>A0ABR9CZM8</accession>
<dbReference type="Gene3D" id="2.60.40.10">
    <property type="entry name" value="Immunoglobulins"/>
    <property type="match status" value="1"/>
</dbReference>
<feature type="domain" description="Tc toxin complex TcA C-terminal TcB-binding" evidence="1">
    <location>
        <begin position="1371"/>
        <end position="1660"/>
    </location>
</feature>
<evidence type="ECO:0000259" key="1">
    <source>
        <dbReference type="Pfam" id="PF18276"/>
    </source>
</evidence>
<name>A0ABR9CZM8_9GAMM</name>
<protein>
    <recommendedName>
        <fullName evidence="5">Tc toxin complex TcA C-terminal TcB-binding domain-containing protein</fullName>
    </recommendedName>
</protein>
<comment type="caution">
    <text evidence="3">The sequence shown here is derived from an EMBL/GenBank/DDBJ whole genome shotgun (WGS) entry which is preliminary data.</text>
</comment>
<evidence type="ECO:0000259" key="2">
    <source>
        <dbReference type="Pfam" id="PF20220"/>
    </source>
</evidence>
<dbReference type="EMBL" id="JACXSS010000001">
    <property type="protein sequence ID" value="MBD9356155.1"/>
    <property type="molecule type" value="Genomic_DNA"/>
</dbReference>
<dbReference type="InterPro" id="IPR046839">
    <property type="entry name" value="ABC_toxin_N"/>
</dbReference>
<dbReference type="RefSeq" id="WP_192374536.1">
    <property type="nucleotide sequence ID" value="NZ_CAJHIV010000001.1"/>
</dbReference>
<proteinExistence type="predicted"/>
<sequence>MYNANLAAQIGNIEIIRRLRLTVEIQSPAINAVIDGSFTLSGDASCTYEEYNTGSGETAETPADDNITGIEVRIGDAGTYQAATPTGAGGSWSSWRFNASTSLRGIVTVTAKVSAHRGSINATAYSTRTFMIDATAPSLSVEATEVTTPGNVAVIKGTATDQESGIDFVEWKLGGGTFNRAIGTTSWQAEVTVPGLGDHSVTVQARDKAGNVSVAQTVAVKAIDSTPVALDIVSPSEGAEFTLADGSVSVDFLGTATDTQTGVALVEWRLENQEAYQPATPKAANDWSSWRATVPFTAAGEHSISFRAKDKSTPTGNPISKSRAVNILLPFVPKDPQAIFSLANYLDEMLQFATRRIVTGSAPNSPRITVALLAQTFLQPVDVLVTPNARQIAERSVSQVRICVEVLRRYFARHQRNIPASAESDYRQTAYLTLLKNLGTSYEELRLTRIADTDTRQALANRLGIALGGTRPDRLDKLLLQPDQLNEAALENLFGLADTSRDPTTTSALPSPALQVWQKEHLREVWRHQDDSARSEFGLPMPVVDPDLVGEADLVDAVPGNPAYDLRLARAQLVSAKQMAIKTAREAKPEPLAGFDQIVAEQLAPLADLLALFAAHGRGEAIDAQLKTKQIALRPFIQLMNIRKLAETGSVLAVEWNDVYAILTQVWKQRQAAAWRQLEGTLSLSPDYFRLPTPDVQYSVPTPWRADPQSRRAWLETLAARSQQDQTVVEALQTALIATETAVLPSLRDALVADLIQTGQSGLDSLDEVANRLSQELAIDCRSGGAQRITRVEQALETIQAVMFSARMGQFAAPPVLGSANPAATWVLNLTGGYSESKFDEEWQWLGAYATWRASMFVFGYPENYLSPNLRPPHYNQLAYQTLARTKEFDTLIKALGDNLRLTASQARTLAKDYLNGLRGKNQQGADNYPDLPDALKQTSFEITDQLSESQLRERGSLISGLFGSVTDPYLASKYLWEVFYFVPLAIGLQLQKSGQYLEALDWLQTLYAYNLPAAQRKIFHGLTLEANLPTDFSRADEWLIQGLNPHDIATKRGHAHTRYLLTALVRCFLDFADSEFTRNTAESLPRARALYVNALELLDQPEMQTPTGGTGAAANPFPANPLPQTLRLHAELNLFKLRNGRNIAGLEHRSAGSAAASASNLPVVAGDGRLVLPRASLPKPTAYRYAVLVERAKQLVGIAQQIEAAFLAALEKLDSESYNLLKARQDMQLSRAQVRLQDLRMVQAQDGVTLADLQKQRSTIQADHYDGLLDEGLIGLEQASLGFMTAAAVLHTSAAVIYGGNAVLQGVKAAFTFGLFGDPGSSAGAMASSFASAASTTASILETYASYERRKQEWSFQRDLARHDELIGDQQITIAFDQVRLAQQEGLIAGMQAGFTEDTLNFLANKFTNAELYAWMSGILERIYSYFLQQATAMAQLAESQLAFERQDTPQAVIQADYWQAPADNTASGGDGAQPDRRGMTGSVRLLRDIYQLDQYAFDSRRRKLQLSQTFSLAQLSPIEFQRFRDTGRLLFGTPMSLFDQDFPGHYLRLIKRVRISVIALTPPTRGVRATLSCSGLSRVVVGGDLFQTIVVRRDPEQIAFTSPSNATGLFELEREDEMLLPFESMGVDTSWELQLPKAANPFDFATLADVFFTVEYTALHSADYRQQVIATLNRQIGADRAFSLRDNFADQWYDLNHPEQTANPMVVKFKTVRGDFPPNVLDLTIRQVVLYFVLKDGVTLNLPIAYLRFTEQDGNTFAGGAATAIDGVASTRRGNASDWLAMLGHPPVGEWTLALTNALSDGRSISTLIGDETIQDILLVISYGGRYPDWPA</sequence>
<feature type="domain" description="ABC toxin N-terminal" evidence="2">
    <location>
        <begin position="747"/>
        <end position="872"/>
    </location>
</feature>
<dbReference type="InterPro" id="IPR013783">
    <property type="entry name" value="Ig-like_fold"/>
</dbReference>
<keyword evidence="4" id="KW-1185">Reference proteome</keyword>
<gene>
    <name evidence="3" type="ORF">IE877_09680</name>
</gene>
<dbReference type="Proteomes" id="UP000652176">
    <property type="component" value="Unassembled WGS sequence"/>
</dbReference>
<organism evidence="3 4">
    <name type="scientific">Methylomonas albis</name>
    <dbReference type="NCBI Taxonomy" id="1854563"/>
    <lineage>
        <taxon>Bacteria</taxon>
        <taxon>Pseudomonadati</taxon>
        <taxon>Pseudomonadota</taxon>
        <taxon>Gammaproteobacteria</taxon>
        <taxon>Methylococcales</taxon>
        <taxon>Methylococcaceae</taxon>
        <taxon>Methylomonas</taxon>
    </lineage>
</organism>
<evidence type="ECO:0008006" key="5">
    <source>
        <dbReference type="Google" id="ProtNLM"/>
    </source>
</evidence>
<evidence type="ECO:0000313" key="4">
    <source>
        <dbReference type="Proteomes" id="UP000652176"/>
    </source>
</evidence>
<dbReference type="Gene3D" id="2.60.40.650">
    <property type="match status" value="1"/>
</dbReference>
<evidence type="ECO:0000313" key="3">
    <source>
        <dbReference type="EMBL" id="MBD9356155.1"/>
    </source>
</evidence>
<dbReference type="InterPro" id="IPR058094">
    <property type="entry name" value="Ig-like_OmpL47-like"/>
</dbReference>
<reference evidence="3 4" key="1">
    <citation type="submission" date="2020-09" db="EMBL/GenBank/DDBJ databases">
        <title>Methylomonas albis sp. nov. and Methylomonas fluvii sp. nov.: Two cold-adapted methanotrophs from the River Elbe and an amended description of Methylovulum psychrotolerans strain Eb1.</title>
        <authorList>
            <person name="Bussmann I.K."/>
            <person name="Klings K.-W."/>
            <person name="Warnstedt J."/>
            <person name="Hoppert M."/>
            <person name="Saborowski A."/>
            <person name="Horn F."/>
            <person name="Liebner S."/>
        </authorList>
    </citation>
    <scope>NUCLEOTIDE SEQUENCE [LARGE SCALE GENOMIC DNA]</scope>
    <source>
        <strain evidence="3 4">EbA</strain>
    </source>
</reference>
<dbReference type="InterPro" id="IPR040840">
    <property type="entry name" value="TcA_TcB_BD"/>
</dbReference>
<dbReference type="NCBIfam" id="NF047446">
    <property type="entry name" value="barrel_OmpL47"/>
    <property type="match status" value="1"/>
</dbReference>
<dbReference type="Pfam" id="PF18276">
    <property type="entry name" value="TcA_TcB_BD"/>
    <property type="match status" value="1"/>
</dbReference>